<evidence type="ECO:0000313" key="2">
    <source>
        <dbReference type="Proteomes" id="UP000308197"/>
    </source>
</evidence>
<organism evidence="1 2">
    <name type="scientific">Polyporus arcularius HHB13444</name>
    <dbReference type="NCBI Taxonomy" id="1314778"/>
    <lineage>
        <taxon>Eukaryota</taxon>
        <taxon>Fungi</taxon>
        <taxon>Dikarya</taxon>
        <taxon>Basidiomycota</taxon>
        <taxon>Agaricomycotina</taxon>
        <taxon>Agaricomycetes</taxon>
        <taxon>Polyporales</taxon>
        <taxon>Polyporaceae</taxon>
        <taxon>Polyporus</taxon>
    </lineage>
</organism>
<accession>A0A5C3PWF7</accession>
<dbReference type="AlphaFoldDB" id="A0A5C3PWF7"/>
<evidence type="ECO:0000313" key="1">
    <source>
        <dbReference type="EMBL" id="TFK93107.1"/>
    </source>
</evidence>
<dbReference type="Proteomes" id="UP000308197">
    <property type="component" value="Unassembled WGS sequence"/>
</dbReference>
<dbReference type="STRING" id="1314778.A0A5C3PWF7"/>
<protein>
    <recommendedName>
        <fullName evidence="3">F-box domain-containing protein</fullName>
    </recommendedName>
</protein>
<dbReference type="InParanoid" id="A0A5C3PWF7"/>
<proteinExistence type="predicted"/>
<evidence type="ECO:0008006" key="3">
    <source>
        <dbReference type="Google" id="ProtNLM"/>
    </source>
</evidence>
<gene>
    <name evidence="1" type="ORF">K466DRAFT_161413</name>
</gene>
<name>A0A5C3PWF7_9APHY</name>
<dbReference type="EMBL" id="ML210987">
    <property type="protein sequence ID" value="TFK93107.1"/>
    <property type="molecule type" value="Genomic_DNA"/>
</dbReference>
<reference evidence="1 2" key="1">
    <citation type="journal article" date="2019" name="Nat. Ecol. Evol.">
        <title>Megaphylogeny resolves global patterns of mushroom evolution.</title>
        <authorList>
            <person name="Varga T."/>
            <person name="Krizsan K."/>
            <person name="Foldi C."/>
            <person name="Dima B."/>
            <person name="Sanchez-Garcia M."/>
            <person name="Sanchez-Ramirez S."/>
            <person name="Szollosi G.J."/>
            <person name="Szarkandi J.G."/>
            <person name="Papp V."/>
            <person name="Albert L."/>
            <person name="Andreopoulos W."/>
            <person name="Angelini C."/>
            <person name="Antonin V."/>
            <person name="Barry K.W."/>
            <person name="Bougher N.L."/>
            <person name="Buchanan P."/>
            <person name="Buyck B."/>
            <person name="Bense V."/>
            <person name="Catcheside P."/>
            <person name="Chovatia M."/>
            <person name="Cooper J."/>
            <person name="Damon W."/>
            <person name="Desjardin D."/>
            <person name="Finy P."/>
            <person name="Geml J."/>
            <person name="Haridas S."/>
            <person name="Hughes K."/>
            <person name="Justo A."/>
            <person name="Karasinski D."/>
            <person name="Kautmanova I."/>
            <person name="Kiss B."/>
            <person name="Kocsube S."/>
            <person name="Kotiranta H."/>
            <person name="LaButti K.M."/>
            <person name="Lechner B.E."/>
            <person name="Liimatainen K."/>
            <person name="Lipzen A."/>
            <person name="Lukacs Z."/>
            <person name="Mihaltcheva S."/>
            <person name="Morgado L.N."/>
            <person name="Niskanen T."/>
            <person name="Noordeloos M.E."/>
            <person name="Ohm R.A."/>
            <person name="Ortiz-Santana B."/>
            <person name="Ovrebo C."/>
            <person name="Racz N."/>
            <person name="Riley R."/>
            <person name="Savchenko A."/>
            <person name="Shiryaev A."/>
            <person name="Soop K."/>
            <person name="Spirin V."/>
            <person name="Szebenyi C."/>
            <person name="Tomsovsky M."/>
            <person name="Tulloss R.E."/>
            <person name="Uehling J."/>
            <person name="Grigoriev I.V."/>
            <person name="Vagvolgyi C."/>
            <person name="Papp T."/>
            <person name="Martin F.M."/>
            <person name="Miettinen O."/>
            <person name="Hibbett D.S."/>
            <person name="Nagy L.G."/>
        </authorList>
    </citation>
    <scope>NUCLEOTIDE SEQUENCE [LARGE SCALE GENOMIC DNA]</scope>
    <source>
        <strain evidence="1 2">HHB13444</strain>
    </source>
</reference>
<dbReference type="InterPro" id="IPR032675">
    <property type="entry name" value="LRR_dom_sf"/>
</dbReference>
<dbReference type="Gene3D" id="3.80.10.10">
    <property type="entry name" value="Ribonuclease Inhibitor"/>
    <property type="match status" value="1"/>
</dbReference>
<dbReference type="SUPFAM" id="SSF52047">
    <property type="entry name" value="RNI-like"/>
    <property type="match status" value="1"/>
</dbReference>
<sequence>MPETSQPEPGVGDTPVPPTQSARKALQIAEIFRTICMFASHGVLASLARCCKAFQEAALRELWSDLFDLRPLIRCLPEYAIVADEHTMQFSHTLRTEDWETFIKYASYVRSLGFSGPGIPPTVTSEAFQAICARRPQLVLLPNLRRLVYYSLAMPDVCLPYLLSIVGTDLRVFELDYPKPEGEAAAASGATSSALALLSNHTHLQEFKMRGQRPPTISPALSSFLCSMSSLTELHAESVPITQEALTHIAALPSLKSVYFCLPDSIQWTAQSSETPYFANVVSFGVSATVRSYRSFARMMPLPHVPEFTLALTAVPIGEPISTLFSYIRRQFDPKILKALEIKPANPRTALEQLQQAVTSGVVARPDDFRPIYEFTALERLSITPPWNFALTNDFARDMAKAWPRMQDLRLAYTHWCYRSAEPLALQVDGLAYFAVHCPDLHTLAIPFDAASWSAGADALKMLDGTAAIPEHFYAPLEGGRSTSKLERLWVNILPIAIPAQVALYLSRLFPGMKGLWFDWESKINPPNEDYEEYEDRWWEVQRIFPVIIAARDDGRRLERETVVAEVSPATDASTDSDH</sequence>
<keyword evidence="2" id="KW-1185">Reference proteome</keyword>